<sequence>MNDLLVIAPFGLLVGLILGALGGGGAILTVPILVYLLGQSPTAATAGSLVIVSLISSVGVLSHHSRGNVRFKDGLLFGLFGVVGSLAGSKLSIAVPAVILMTAFGVLLLAVGTLMARRALTGASAPGEGDRRGVGAVVLAATAVGLLTGFFGVGGGFAVVPALVLVLGFPMPAAVGTSLVVIVVNSLVALGARVTGGVEIEWPLILVFSFFGALGSLLGGRIAARVDPRHLTAAFSVLLFVVAAYVLAMNVPQL</sequence>
<feature type="transmembrane region" description="Helical" evidence="6">
    <location>
        <begin position="173"/>
        <end position="192"/>
    </location>
</feature>
<dbReference type="STRING" id="100225.SAMN05421595_2994"/>
<accession>K6VQX0</accession>
<feature type="transmembrane region" description="Helical" evidence="6">
    <location>
        <begin position="74"/>
        <end position="91"/>
    </location>
</feature>
<dbReference type="Proteomes" id="UP000008495">
    <property type="component" value="Unassembled WGS sequence"/>
</dbReference>
<evidence type="ECO:0000256" key="6">
    <source>
        <dbReference type="RuleBase" id="RU363041"/>
    </source>
</evidence>
<feature type="transmembrane region" description="Helical" evidence="6">
    <location>
        <begin position="204"/>
        <end position="224"/>
    </location>
</feature>
<organism evidence="7 8">
    <name type="scientific">Austwickia chelonae NBRC 105200</name>
    <dbReference type="NCBI Taxonomy" id="1184607"/>
    <lineage>
        <taxon>Bacteria</taxon>
        <taxon>Bacillati</taxon>
        <taxon>Actinomycetota</taxon>
        <taxon>Actinomycetes</taxon>
        <taxon>Micrococcales</taxon>
        <taxon>Dermatophilaceae</taxon>
        <taxon>Austwickia</taxon>
    </lineage>
</organism>
<name>K6VQX0_9MICO</name>
<dbReference type="eggNOG" id="COG0730">
    <property type="taxonomic scope" value="Bacteria"/>
</dbReference>
<dbReference type="Pfam" id="PF01925">
    <property type="entry name" value="TauE"/>
    <property type="match status" value="1"/>
</dbReference>
<dbReference type="PANTHER" id="PTHR43701">
    <property type="entry name" value="MEMBRANE TRANSPORTER PROTEIN MJ0441-RELATED"/>
    <property type="match status" value="1"/>
</dbReference>
<dbReference type="AlphaFoldDB" id="K6VQX0"/>
<comment type="similarity">
    <text evidence="2 6">Belongs to the 4-toluene sulfonate uptake permease (TSUP) (TC 2.A.102) family.</text>
</comment>
<feature type="transmembrane region" description="Helical" evidence="6">
    <location>
        <begin position="12"/>
        <end position="37"/>
    </location>
</feature>
<comment type="subcellular location">
    <subcellularLocation>
        <location evidence="6">Cell membrane</location>
        <topology evidence="6">Multi-pass membrane protein</topology>
    </subcellularLocation>
    <subcellularLocation>
        <location evidence="1">Membrane</location>
        <topology evidence="1">Multi-pass membrane protein</topology>
    </subcellularLocation>
</comment>
<feature type="transmembrane region" description="Helical" evidence="6">
    <location>
        <begin position="230"/>
        <end position="248"/>
    </location>
</feature>
<keyword evidence="5 6" id="KW-0472">Membrane</keyword>
<feature type="transmembrane region" description="Helical" evidence="6">
    <location>
        <begin position="137"/>
        <end position="167"/>
    </location>
</feature>
<keyword evidence="8" id="KW-1185">Reference proteome</keyword>
<evidence type="ECO:0000256" key="3">
    <source>
        <dbReference type="ARBA" id="ARBA00022692"/>
    </source>
</evidence>
<feature type="transmembrane region" description="Helical" evidence="6">
    <location>
        <begin position="97"/>
        <end position="116"/>
    </location>
</feature>
<dbReference type="InterPro" id="IPR051598">
    <property type="entry name" value="TSUP/Inactive_protease-like"/>
</dbReference>
<evidence type="ECO:0000256" key="5">
    <source>
        <dbReference type="ARBA" id="ARBA00023136"/>
    </source>
</evidence>
<evidence type="ECO:0000313" key="7">
    <source>
        <dbReference type="EMBL" id="GAB79134.1"/>
    </source>
</evidence>
<gene>
    <name evidence="7" type="ORF">AUCHE_20_00050</name>
</gene>
<protein>
    <recommendedName>
        <fullName evidence="6">Probable membrane transporter protein</fullName>
    </recommendedName>
</protein>
<keyword evidence="3 6" id="KW-0812">Transmembrane</keyword>
<dbReference type="PANTHER" id="PTHR43701:SF2">
    <property type="entry name" value="MEMBRANE TRANSPORTER PROTEIN YJNA-RELATED"/>
    <property type="match status" value="1"/>
</dbReference>
<dbReference type="InterPro" id="IPR002781">
    <property type="entry name" value="TM_pro_TauE-like"/>
</dbReference>
<evidence type="ECO:0000313" key="8">
    <source>
        <dbReference type="Proteomes" id="UP000008495"/>
    </source>
</evidence>
<comment type="caution">
    <text evidence="7">The sequence shown here is derived from an EMBL/GenBank/DDBJ whole genome shotgun (WGS) entry which is preliminary data.</text>
</comment>
<evidence type="ECO:0000256" key="1">
    <source>
        <dbReference type="ARBA" id="ARBA00004141"/>
    </source>
</evidence>
<keyword evidence="4 6" id="KW-1133">Transmembrane helix</keyword>
<dbReference type="GO" id="GO:0005886">
    <property type="term" value="C:plasma membrane"/>
    <property type="evidence" value="ECO:0007669"/>
    <property type="project" value="UniProtKB-SubCell"/>
</dbReference>
<evidence type="ECO:0000256" key="4">
    <source>
        <dbReference type="ARBA" id="ARBA00022989"/>
    </source>
</evidence>
<dbReference type="EMBL" id="BAGZ01000020">
    <property type="protein sequence ID" value="GAB79134.1"/>
    <property type="molecule type" value="Genomic_DNA"/>
</dbReference>
<feature type="transmembrane region" description="Helical" evidence="6">
    <location>
        <begin position="43"/>
        <end position="62"/>
    </location>
</feature>
<keyword evidence="6" id="KW-1003">Cell membrane</keyword>
<dbReference type="RefSeq" id="WP_006503891.1">
    <property type="nucleotide sequence ID" value="NZ_BAGZ01000020.1"/>
</dbReference>
<proteinExistence type="inferred from homology"/>
<evidence type="ECO:0000256" key="2">
    <source>
        <dbReference type="ARBA" id="ARBA00009142"/>
    </source>
</evidence>
<reference evidence="7 8" key="1">
    <citation type="submission" date="2012-08" db="EMBL/GenBank/DDBJ databases">
        <title>Whole genome shotgun sequence of Austwickia chelonae NBRC 105200.</title>
        <authorList>
            <person name="Yoshida I."/>
            <person name="Hosoyama A."/>
            <person name="Tsuchikane K."/>
            <person name="Katsumata H."/>
            <person name="Ando Y."/>
            <person name="Ohji S."/>
            <person name="Hamada M."/>
            <person name="Tamura T."/>
            <person name="Yamazoe A."/>
            <person name="Yamazaki S."/>
            <person name="Fujita N."/>
        </authorList>
    </citation>
    <scope>NUCLEOTIDE SEQUENCE [LARGE SCALE GENOMIC DNA]</scope>
    <source>
        <strain evidence="7 8">NBRC 105200</strain>
    </source>
</reference>